<evidence type="ECO:0000256" key="8">
    <source>
        <dbReference type="ARBA" id="ARBA00022840"/>
    </source>
</evidence>
<dbReference type="EMBL" id="JADING010000046">
    <property type="protein sequence ID" value="MBO8414159.1"/>
    <property type="molecule type" value="Genomic_DNA"/>
</dbReference>
<keyword evidence="5" id="KW-0819">tRNA processing</keyword>
<evidence type="ECO:0000256" key="3">
    <source>
        <dbReference type="ARBA" id="ARBA00019010"/>
    </source>
</evidence>
<keyword evidence="9" id="KW-0460">Magnesium</keyword>
<keyword evidence="7" id="KW-0547">Nucleotide-binding</keyword>
<evidence type="ECO:0000256" key="6">
    <source>
        <dbReference type="ARBA" id="ARBA00022723"/>
    </source>
</evidence>
<dbReference type="GO" id="GO:0005524">
    <property type="term" value="F:ATP binding"/>
    <property type="evidence" value="ECO:0007669"/>
    <property type="project" value="UniProtKB-KW"/>
</dbReference>
<dbReference type="AlphaFoldDB" id="A0A9D9GRR1"/>
<evidence type="ECO:0000256" key="2">
    <source>
        <dbReference type="ARBA" id="ARBA00007599"/>
    </source>
</evidence>
<evidence type="ECO:0000256" key="5">
    <source>
        <dbReference type="ARBA" id="ARBA00022694"/>
    </source>
</evidence>
<comment type="subcellular location">
    <subcellularLocation>
        <location evidence="1">Cytoplasm</location>
    </subcellularLocation>
</comment>
<gene>
    <name evidence="11" type="primary">tsaE</name>
    <name evidence="11" type="ORF">IAC78_01580</name>
</gene>
<comment type="similarity">
    <text evidence="2">Belongs to the TsaE family.</text>
</comment>
<dbReference type="PANTHER" id="PTHR33540:SF2">
    <property type="entry name" value="TRNA THREONYLCARBAMOYLADENOSINE BIOSYNTHESIS PROTEIN TSAE"/>
    <property type="match status" value="1"/>
</dbReference>
<dbReference type="InterPro" id="IPR027417">
    <property type="entry name" value="P-loop_NTPase"/>
</dbReference>
<dbReference type="Pfam" id="PF02367">
    <property type="entry name" value="TsaE"/>
    <property type="match status" value="1"/>
</dbReference>
<dbReference type="GO" id="GO:0002949">
    <property type="term" value="P:tRNA threonylcarbamoyladenosine modification"/>
    <property type="evidence" value="ECO:0007669"/>
    <property type="project" value="InterPro"/>
</dbReference>
<dbReference type="InterPro" id="IPR003442">
    <property type="entry name" value="T6A_TsaE"/>
</dbReference>
<dbReference type="NCBIfam" id="TIGR00150">
    <property type="entry name" value="T6A_YjeE"/>
    <property type="match status" value="1"/>
</dbReference>
<evidence type="ECO:0000256" key="1">
    <source>
        <dbReference type="ARBA" id="ARBA00004496"/>
    </source>
</evidence>
<proteinExistence type="inferred from homology"/>
<evidence type="ECO:0000313" key="12">
    <source>
        <dbReference type="Proteomes" id="UP000823629"/>
    </source>
</evidence>
<comment type="caution">
    <text evidence="11">The sequence shown here is derived from an EMBL/GenBank/DDBJ whole genome shotgun (WGS) entry which is preliminary data.</text>
</comment>
<keyword evidence="6" id="KW-0479">Metal-binding</keyword>
<accession>A0A9D9GRR1</accession>
<evidence type="ECO:0000256" key="7">
    <source>
        <dbReference type="ARBA" id="ARBA00022741"/>
    </source>
</evidence>
<evidence type="ECO:0000256" key="4">
    <source>
        <dbReference type="ARBA" id="ARBA00022490"/>
    </source>
</evidence>
<keyword evidence="8" id="KW-0067">ATP-binding</keyword>
<dbReference type="PANTHER" id="PTHR33540">
    <property type="entry name" value="TRNA THREONYLCARBAMOYLADENOSINE BIOSYNTHESIS PROTEIN TSAE"/>
    <property type="match status" value="1"/>
</dbReference>
<dbReference type="GO" id="GO:0005737">
    <property type="term" value="C:cytoplasm"/>
    <property type="evidence" value="ECO:0007669"/>
    <property type="project" value="UniProtKB-SubCell"/>
</dbReference>
<name>A0A9D9GRR1_9BACL</name>
<dbReference type="SUPFAM" id="SSF52540">
    <property type="entry name" value="P-loop containing nucleoside triphosphate hydrolases"/>
    <property type="match status" value="1"/>
</dbReference>
<dbReference type="Proteomes" id="UP000823629">
    <property type="component" value="Unassembled WGS sequence"/>
</dbReference>
<evidence type="ECO:0000256" key="9">
    <source>
        <dbReference type="ARBA" id="ARBA00022842"/>
    </source>
</evidence>
<dbReference type="GO" id="GO:0046872">
    <property type="term" value="F:metal ion binding"/>
    <property type="evidence" value="ECO:0007669"/>
    <property type="project" value="UniProtKB-KW"/>
</dbReference>
<evidence type="ECO:0000313" key="11">
    <source>
        <dbReference type="EMBL" id="MBO8414159.1"/>
    </source>
</evidence>
<dbReference type="Gene3D" id="3.40.50.300">
    <property type="entry name" value="P-loop containing nucleotide triphosphate hydrolases"/>
    <property type="match status" value="1"/>
</dbReference>
<evidence type="ECO:0000256" key="10">
    <source>
        <dbReference type="ARBA" id="ARBA00032441"/>
    </source>
</evidence>
<protein>
    <recommendedName>
        <fullName evidence="3">tRNA threonylcarbamoyladenosine biosynthesis protein TsaE</fullName>
    </recommendedName>
    <alternativeName>
        <fullName evidence="10">t(6)A37 threonylcarbamoyladenosine biosynthesis protein TsaE</fullName>
    </alternativeName>
</protein>
<reference evidence="11" key="1">
    <citation type="submission" date="2020-10" db="EMBL/GenBank/DDBJ databases">
        <authorList>
            <person name="Gilroy R."/>
        </authorList>
    </citation>
    <scope>NUCLEOTIDE SEQUENCE</scope>
    <source>
        <strain evidence="11">1748</strain>
    </source>
</reference>
<sequence length="141" mass="16058">MKFITSSPYQTKMLAKAFASALPAGSVILAYGELGSGKTAFAKGIALALHVRDVVNSPTFNIIKFYPGKPLDFYHIDAYRLEGRNDDIGFTDFIGKEENITYIEWPDVLNDYYKNVKHLYKLVIDYIDLNKRQIEIVEVKQ</sequence>
<reference evidence="11" key="2">
    <citation type="journal article" date="2021" name="PeerJ">
        <title>Extensive microbial diversity within the chicken gut microbiome revealed by metagenomics and culture.</title>
        <authorList>
            <person name="Gilroy R."/>
            <person name="Ravi A."/>
            <person name="Getino M."/>
            <person name="Pursley I."/>
            <person name="Horton D.L."/>
            <person name="Alikhan N.F."/>
            <person name="Baker D."/>
            <person name="Gharbi K."/>
            <person name="Hall N."/>
            <person name="Watson M."/>
            <person name="Adriaenssens E.M."/>
            <person name="Foster-Nyarko E."/>
            <person name="Jarju S."/>
            <person name="Secka A."/>
            <person name="Antonio M."/>
            <person name="Oren A."/>
            <person name="Chaudhuri R.R."/>
            <person name="La Ragione R."/>
            <person name="Hildebrand F."/>
            <person name="Pallen M.J."/>
        </authorList>
    </citation>
    <scope>NUCLEOTIDE SEQUENCE</scope>
    <source>
        <strain evidence="11">1748</strain>
    </source>
</reference>
<keyword evidence="4" id="KW-0963">Cytoplasm</keyword>
<organism evidence="11 12">
    <name type="scientific">Candidatus Scatoplasma merdavium</name>
    <dbReference type="NCBI Taxonomy" id="2840932"/>
    <lineage>
        <taxon>Bacteria</taxon>
        <taxon>Bacillati</taxon>
        <taxon>Bacillota</taxon>
        <taxon>Bacilli</taxon>
        <taxon>Bacillales</taxon>
        <taxon>Candidatus Scatoplasma</taxon>
    </lineage>
</organism>